<feature type="transmembrane region" description="Helical" evidence="10">
    <location>
        <begin position="302"/>
        <end position="322"/>
    </location>
</feature>
<dbReference type="InterPro" id="IPR000276">
    <property type="entry name" value="GPCR_Rhodpsn"/>
</dbReference>
<keyword evidence="5 9" id="KW-0297">G-protein coupled receptor</keyword>
<dbReference type="SUPFAM" id="SSF81321">
    <property type="entry name" value="Family A G protein-coupled receptor-like"/>
    <property type="match status" value="1"/>
</dbReference>
<feature type="transmembrane region" description="Helical" evidence="10">
    <location>
        <begin position="203"/>
        <end position="228"/>
    </location>
</feature>
<evidence type="ECO:0000256" key="10">
    <source>
        <dbReference type="SAM" id="Phobius"/>
    </source>
</evidence>
<evidence type="ECO:0000256" key="3">
    <source>
        <dbReference type="ARBA" id="ARBA00022692"/>
    </source>
</evidence>
<evidence type="ECO:0000256" key="8">
    <source>
        <dbReference type="ARBA" id="ARBA00023224"/>
    </source>
</evidence>
<dbReference type="GO" id="GO:0001594">
    <property type="term" value="F:trace-amine receptor activity"/>
    <property type="evidence" value="ECO:0007669"/>
    <property type="project" value="TreeGrafter"/>
</dbReference>
<dbReference type="InterPro" id="IPR050569">
    <property type="entry name" value="TAAR"/>
</dbReference>
<evidence type="ECO:0000256" key="7">
    <source>
        <dbReference type="ARBA" id="ARBA00023170"/>
    </source>
</evidence>
<reference evidence="12 13" key="1">
    <citation type="submission" date="2019-01" db="EMBL/GenBank/DDBJ databases">
        <title>Genome Assembly of Collichthys lucidus.</title>
        <authorList>
            <person name="Cai M."/>
            <person name="Xiao S."/>
        </authorList>
    </citation>
    <scope>NUCLEOTIDE SEQUENCE [LARGE SCALE GENOMIC DNA]</scope>
    <source>
        <strain evidence="12">JT15FE1705JMU</strain>
        <tissue evidence="12">Muscle</tissue>
    </source>
</reference>
<keyword evidence="3 9" id="KW-0812">Transmembrane</keyword>
<evidence type="ECO:0000313" key="12">
    <source>
        <dbReference type="EMBL" id="TKS67834.1"/>
    </source>
</evidence>
<evidence type="ECO:0000256" key="1">
    <source>
        <dbReference type="ARBA" id="ARBA00004651"/>
    </source>
</evidence>
<keyword evidence="2" id="KW-1003">Cell membrane</keyword>
<dbReference type="GO" id="GO:0005886">
    <property type="term" value="C:plasma membrane"/>
    <property type="evidence" value="ECO:0007669"/>
    <property type="project" value="UniProtKB-SubCell"/>
</dbReference>
<dbReference type="Pfam" id="PF00001">
    <property type="entry name" value="7tm_1"/>
    <property type="match status" value="1"/>
</dbReference>
<dbReference type="InterPro" id="IPR017452">
    <property type="entry name" value="GPCR_Rhodpsn_7TM"/>
</dbReference>
<evidence type="ECO:0000256" key="4">
    <source>
        <dbReference type="ARBA" id="ARBA00022989"/>
    </source>
</evidence>
<dbReference type="PRINTS" id="PR00237">
    <property type="entry name" value="GPCRRHODOPSN"/>
</dbReference>
<keyword evidence="7 9" id="KW-0675">Receptor</keyword>
<accession>A0A4U5U1A5</accession>
<evidence type="ECO:0000256" key="5">
    <source>
        <dbReference type="ARBA" id="ARBA00023040"/>
    </source>
</evidence>
<feature type="transmembrane region" description="Helical" evidence="10">
    <location>
        <begin position="164"/>
        <end position="183"/>
    </location>
</feature>
<feature type="transmembrane region" description="Helical" evidence="10">
    <location>
        <begin position="121"/>
        <end position="143"/>
    </location>
</feature>
<dbReference type="EMBL" id="CM014079">
    <property type="protein sequence ID" value="TKS67834.1"/>
    <property type="molecule type" value="Genomic_DNA"/>
</dbReference>
<dbReference type="Gene3D" id="1.20.1070.10">
    <property type="entry name" value="Rhodopsin 7-helix transmembrane proteins"/>
    <property type="match status" value="1"/>
</dbReference>
<dbReference type="Proteomes" id="UP000298787">
    <property type="component" value="Chromosome 2"/>
</dbReference>
<name>A0A4U5U1A5_COLLU</name>
<dbReference type="PANTHER" id="PTHR24249">
    <property type="entry name" value="HISTAMINE RECEPTOR-RELATED G-PROTEIN COUPLED RECEPTOR"/>
    <property type="match status" value="1"/>
</dbReference>
<comment type="similarity">
    <text evidence="9">Belongs to the G-protein coupled receptor 1 family.</text>
</comment>
<feature type="transmembrane region" description="Helical" evidence="10">
    <location>
        <begin position="50"/>
        <end position="74"/>
    </location>
</feature>
<comment type="subcellular location">
    <subcellularLocation>
        <location evidence="1">Cell membrane</location>
        <topology evidence="1">Multi-pass membrane protein</topology>
    </subcellularLocation>
</comment>
<evidence type="ECO:0000256" key="9">
    <source>
        <dbReference type="RuleBase" id="RU000688"/>
    </source>
</evidence>
<dbReference type="PROSITE" id="PS00237">
    <property type="entry name" value="G_PROTEIN_RECEP_F1_1"/>
    <property type="match status" value="1"/>
</dbReference>
<evidence type="ECO:0000256" key="6">
    <source>
        <dbReference type="ARBA" id="ARBA00023136"/>
    </source>
</evidence>
<dbReference type="STRING" id="240159.A0A4U5U1A5"/>
<organism evidence="12 13">
    <name type="scientific">Collichthys lucidus</name>
    <name type="common">Big head croaker</name>
    <name type="synonym">Sciaena lucida</name>
    <dbReference type="NCBI Taxonomy" id="240159"/>
    <lineage>
        <taxon>Eukaryota</taxon>
        <taxon>Metazoa</taxon>
        <taxon>Chordata</taxon>
        <taxon>Craniata</taxon>
        <taxon>Vertebrata</taxon>
        <taxon>Euteleostomi</taxon>
        <taxon>Actinopterygii</taxon>
        <taxon>Neopterygii</taxon>
        <taxon>Teleostei</taxon>
        <taxon>Neoteleostei</taxon>
        <taxon>Acanthomorphata</taxon>
        <taxon>Eupercaria</taxon>
        <taxon>Sciaenidae</taxon>
        <taxon>Collichthys</taxon>
    </lineage>
</organism>
<feature type="domain" description="G-protein coupled receptors family 1 profile" evidence="11">
    <location>
        <begin position="66"/>
        <end position="319"/>
    </location>
</feature>
<dbReference type="PROSITE" id="PS50262">
    <property type="entry name" value="G_PROTEIN_RECEP_F1_2"/>
    <property type="match status" value="1"/>
</dbReference>
<dbReference type="AlphaFoldDB" id="A0A4U5U1A5"/>
<feature type="transmembrane region" description="Helical" evidence="10">
    <location>
        <begin position="86"/>
        <end position="109"/>
    </location>
</feature>
<gene>
    <name evidence="12" type="ORF">D9C73_000842</name>
</gene>
<keyword evidence="8 9" id="KW-0807">Transducer</keyword>
<protein>
    <submittedName>
        <fullName evidence="12">Trace amine-associated receptor 1</fullName>
    </submittedName>
</protein>
<dbReference type="CDD" id="cd15055">
    <property type="entry name" value="7tmA_TAARs"/>
    <property type="match status" value="1"/>
</dbReference>
<dbReference type="PANTHER" id="PTHR24249:SF381">
    <property type="entry name" value="TRACE AMINE ASSOCIATED RECEPTOR 19P-RELATED"/>
    <property type="match status" value="1"/>
</dbReference>
<keyword evidence="4 10" id="KW-1133">Transmembrane helix</keyword>
<proteinExistence type="inferred from homology"/>
<evidence type="ECO:0000256" key="2">
    <source>
        <dbReference type="ARBA" id="ARBA00022475"/>
    </source>
</evidence>
<evidence type="ECO:0000313" key="13">
    <source>
        <dbReference type="Proteomes" id="UP000298787"/>
    </source>
</evidence>
<feature type="transmembrane region" description="Helical" evidence="10">
    <location>
        <begin position="270"/>
        <end position="290"/>
    </location>
</feature>
<keyword evidence="6 10" id="KW-0472">Membrane</keyword>
<evidence type="ECO:0000259" key="11">
    <source>
        <dbReference type="PROSITE" id="PS50262"/>
    </source>
</evidence>
<keyword evidence="13" id="KW-1185">Reference proteome</keyword>
<sequence length="349" mass="39344">MTESFSQNAARAQQLQLSLVMETLEGSELCFPELLNISCRKSISPHFEYMLSYILMSVISLLTAALNLLVITSISHFRQLHTPTNLILLSLAVSDFFLGLLMFFQIMLLDGCWLLGDLMCALYQYIDYVVSSASVGNMVIISFDRYVAICHPLHYSTQITQKRIQVCICLCWICSVILQSLILNDILQQPGRYHSCFGECVFFINYIAGIADLLFSFVFPITVIVLLYMRVFVVAVSQAHAMRSHIAAVTFQKSGKVTAKKSELKAAKTIGVVVIVFLLCLCPYYCVALTVQDNMMNTSSATFVICLYYFNSCLNPLIYALFYPWFRKSVKLIVTLKILQPDSCDANIL</sequence>